<evidence type="ECO:0000313" key="1">
    <source>
        <dbReference type="EMBL" id="KAE8099768.1"/>
    </source>
</evidence>
<name>A0A5N6RKA6_9ROSI</name>
<gene>
    <name evidence="1" type="ORF">FH972_017722</name>
</gene>
<evidence type="ECO:0008006" key="3">
    <source>
        <dbReference type="Google" id="ProtNLM"/>
    </source>
</evidence>
<protein>
    <recommendedName>
        <fullName evidence="3">Response regulatory domain-containing protein</fullName>
    </recommendedName>
</protein>
<evidence type="ECO:0000313" key="2">
    <source>
        <dbReference type="Proteomes" id="UP000327013"/>
    </source>
</evidence>
<dbReference type="InterPro" id="IPR052048">
    <property type="entry name" value="ST_Response_Regulator"/>
</dbReference>
<organism evidence="1 2">
    <name type="scientific">Carpinus fangiana</name>
    <dbReference type="NCBI Taxonomy" id="176857"/>
    <lineage>
        <taxon>Eukaryota</taxon>
        <taxon>Viridiplantae</taxon>
        <taxon>Streptophyta</taxon>
        <taxon>Embryophyta</taxon>
        <taxon>Tracheophyta</taxon>
        <taxon>Spermatophyta</taxon>
        <taxon>Magnoliopsida</taxon>
        <taxon>eudicotyledons</taxon>
        <taxon>Gunneridae</taxon>
        <taxon>Pentapetalae</taxon>
        <taxon>rosids</taxon>
        <taxon>fabids</taxon>
        <taxon>Fagales</taxon>
        <taxon>Betulaceae</taxon>
        <taxon>Carpinus</taxon>
    </lineage>
</organism>
<dbReference type="Proteomes" id="UP000327013">
    <property type="component" value="Chromosome 7"/>
</dbReference>
<dbReference type="Gene3D" id="3.40.50.2300">
    <property type="match status" value="1"/>
</dbReference>
<proteinExistence type="predicted"/>
<dbReference type="OrthoDB" id="21225at2759"/>
<dbReference type="PANTHER" id="PTHR43228:SF12">
    <property type="entry name" value="TWO-COMPONENT RESPONSE REGULATOR 24"/>
    <property type="match status" value="1"/>
</dbReference>
<reference evidence="1 2" key="1">
    <citation type="submission" date="2019-06" db="EMBL/GenBank/DDBJ databases">
        <title>A chromosomal-level reference genome of Carpinus fangiana (Coryloideae, Betulaceae).</title>
        <authorList>
            <person name="Yang X."/>
            <person name="Wang Z."/>
            <person name="Zhang L."/>
            <person name="Hao G."/>
            <person name="Liu J."/>
            <person name="Yang Y."/>
        </authorList>
    </citation>
    <scope>NUCLEOTIDE SEQUENCE [LARGE SCALE GENOMIC DNA]</scope>
    <source>
        <strain evidence="1">Cfa_2016G</strain>
        <tissue evidence="1">Leaf</tissue>
    </source>
</reference>
<dbReference type="SUPFAM" id="SSF52172">
    <property type="entry name" value="CheY-like"/>
    <property type="match status" value="1"/>
</dbReference>
<accession>A0A5N6RKA6</accession>
<sequence>MEKTALREPSSKTITALVVDDERATLMLHRALLAGQGIQAQVAENGKATKELRSMGICCLIAGVSGGSTEQQKQEFMEAGLDDYLDKPLNAAKLSSILHKLKNDG</sequence>
<dbReference type="InterPro" id="IPR011006">
    <property type="entry name" value="CheY-like_superfamily"/>
</dbReference>
<dbReference type="PANTHER" id="PTHR43228">
    <property type="entry name" value="TWO-COMPONENT RESPONSE REGULATOR"/>
    <property type="match status" value="1"/>
</dbReference>
<dbReference type="AlphaFoldDB" id="A0A5N6RKA6"/>
<keyword evidence="2" id="KW-1185">Reference proteome</keyword>
<dbReference type="EMBL" id="CM017327">
    <property type="protein sequence ID" value="KAE8099768.1"/>
    <property type="molecule type" value="Genomic_DNA"/>
</dbReference>